<protein>
    <submittedName>
        <fullName evidence="2">PAS domain-containing protein</fullName>
    </submittedName>
</protein>
<dbReference type="SUPFAM" id="SSF55785">
    <property type="entry name" value="PYP-like sensor domain (PAS domain)"/>
    <property type="match status" value="1"/>
</dbReference>
<dbReference type="Pfam" id="PF08448">
    <property type="entry name" value="PAS_4"/>
    <property type="match status" value="1"/>
</dbReference>
<accession>A0A4R6SR50</accession>
<evidence type="ECO:0000313" key="2">
    <source>
        <dbReference type="EMBL" id="TDQ06705.1"/>
    </source>
</evidence>
<name>A0A4R6SR50_9SPHI</name>
<evidence type="ECO:0000259" key="1">
    <source>
        <dbReference type="Pfam" id="PF08448"/>
    </source>
</evidence>
<evidence type="ECO:0000313" key="3">
    <source>
        <dbReference type="Proteomes" id="UP000295620"/>
    </source>
</evidence>
<dbReference type="RefSeq" id="WP_133578150.1">
    <property type="nucleotide sequence ID" value="NZ_SNYC01000008.1"/>
</dbReference>
<dbReference type="AlphaFoldDB" id="A0A4R6SR50"/>
<dbReference type="OrthoDB" id="341208at2"/>
<sequence>MENYLNLFHNAPIATSILKAEGFNVEMANPEMLNLWRRDKTAIGLNLLEVMPEIVGQPYVELIRSVFKTGQPHTETGAKVLLNSNGKMETIFMDYSYTPIFGKMQRPTALLIMGTDISEREINKQAIQQSDRNLRNLIMSSPVPMCVFRGENLRIDAVNDSMMELWLSQRMLRIKEVRHVLNTGVTYKAQIDKIDYTFAPIRDGLGKVSGIVVTGSKA</sequence>
<feature type="domain" description="PAS fold-4" evidence="1">
    <location>
        <begin position="21"/>
        <end position="121"/>
    </location>
</feature>
<dbReference type="Gene3D" id="3.30.450.20">
    <property type="entry name" value="PAS domain"/>
    <property type="match status" value="2"/>
</dbReference>
<organism evidence="2 3">
    <name type="scientific">Pedobacter metabolipauper</name>
    <dbReference type="NCBI Taxonomy" id="425513"/>
    <lineage>
        <taxon>Bacteria</taxon>
        <taxon>Pseudomonadati</taxon>
        <taxon>Bacteroidota</taxon>
        <taxon>Sphingobacteriia</taxon>
        <taxon>Sphingobacteriales</taxon>
        <taxon>Sphingobacteriaceae</taxon>
        <taxon>Pedobacter</taxon>
    </lineage>
</organism>
<reference evidence="2 3" key="1">
    <citation type="submission" date="2019-03" db="EMBL/GenBank/DDBJ databases">
        <title>Genomic Encyclopedia of Archaeal and Bacterial Type Strains, Phase II (KMG-II): from individual species to whole genera.</title>
        <authorList>
            <person name="Goeker M."/>
        </authorList>
    </citation>
    <scope>NUCLEOTIDE SEQUENCE [LARGE SCALE GENOMIC DNA]</scope>
    <source>
        <strain evidence="2 3">DSM 19035</strain>
    </source>
</reference>
<dbReference type="InterPro" id="IPR013656">
    <property type="entry name" value="PAS_4"/>
</dbReference>
<keyword evidence="3" id="KW-1185">Reference proteome</keyword>
<comment type="caution">
    <text evidence="2">The sequence shown here is derived from an EMBL/GenBank/DDBJ whole genome shotgun (WGS) entry which is preliminary data.</text>
</comment>
<dbReference type="EMBL" id="SNYC01000008">
    <property type="protein sequence ID" value="TDQ06705.1"/>
    <property type="molecule type" value="Genomic_DNA"/>
</dbReference>
<gene>
    <name evidence="2" type="ORF">ATK78_4364</name>
</gene>
<dbReference type="Proteomes" id="UP000295620">
    <property type="component" value="Unassembled WGS sequence"/>
</dbReference>
<proteinExistence type="predicted"/>
<dbReference type="InterPro" id="IPR035965">
    <property type="entry name" value="PAS-like_dom_sf"/>
</dbReference>